<dbReference type="AlphaFoldDB" id="A0A0E9UTV6"/>
<proteinExistence type="predicted"/>
<reference evidence="1" key="2">
    <citation type="journal article" date="2015" name="Fish Shellfish Immunol.">
        <title>Early steps in the European eel (Anguilla anguilla)-Vibrio vulnificus interaction in the gills: Role of the RtxA13 toxin.</title>
        <authorList>
            <person name="Callol A."/>
            <person name="Pajuelo D."/>
            <person name="Ebbesson L."/>
            <person name="Teles M."/>
            <person name="MacKenzie S."/>
            <person name="Amaro C."/>
        </authorList>
    </citation>
    <scope>NUCLEOTIDE SEQUENCE</scope>
</reference>
<protein>
    <submittedName>
        <fullName evidence="1">Uncharacterized protein</fullName>
    </submittedName>
</protein>
<evidence type="ECO:0000313" key="1">
    <source>
        <dbReference type="EMBL" id="JAH69201.1"/>
    </source>
</evidence>
<accession>A0A0E9UTV6</accession>
<name>A0A0E9UTV6_ANGAN</name>
<organism evidence="1">
    <name type="scientific">Anguilla anguilla</name>
    <name type="common">European freshwater eel</name>
    <name type="synonym">Muraena anguilla</name>
    <dbReference type="NCBI Taxonomy" id="7936"/>
    <lineage>
        <taxon>Eukaryota</taxon>
        <taxon>Metazoa</taxon>
        <taxon>Chordata</taxon>
        <taxon>Craniata</taxon>
        <taxon>Vertebrata</taxon>
        <taxon>Euteleostomi</taxon>
        <taxon>Actinopterygii</taxon>
        <taxon>Neopterygii</taxon>
        <taxon>Teleostei</taxon>
        <taxon>Anguilliformes</taxon>
        <taxon>Anguillidae</taxon>
        <taxon>Anguilla</taxon>
    </lineage>
</organism>
<reference evidence="1" key="1">
    <citation type="submission" date="2014-11" db="EMBL/GenBank/DDBJ databases">
        <authorList>
            <person name="Amaro Gonzalez C."/>
        </authorList>
    </citation>
    <scope>NUCLEOTIDE SEQUENCE</scope>
</reference>
<dbReference type="EMBL" id="GBXM01039376">
    <property type="protein sequence ID" value="JAH69201.1"/>
    <property type="molecule type" value="Transcribed_RNA"/>
</dbReference>
<sequence>MFLLKARNAFVCVSRLSSGLSDSGIWGRFFFAGFLGSAECKPLSLAPAPPLFKHCSAGGSWGSIVLASD</sequence>